<gene>
    <name evidence="2" type="ORF">J5X75_18380</name>
</gene>
<protein>
    <submittedName>
        <fullName evidence="2">Uncharacterized protein</fullName>
    </submittedName>
</protein>
<dbReference type="RefSeq" id="WP_208468626.1">
    <property type="nucleotide sequence ID" value="NZ_JAGFNS010000011.1"/>
</dbReference>
<evidence type="ECO:0000313" key="3">
    <source>
        <dbReference type="Proteomes" id="UP000679690"/>
    </source>
</evidence>
<dbReference type="Proteomes" id="UP000679690">
    <property type="component" value="Unassembled WGS sequence"/>
</dbReference>
<sequence length="117" mass="12240">MTLIVGGATLKPTRRAANTTLRQKLDDTGFIRSHWRRRARHDGHADRAARWEGLARAAVSLAWLRLGMVIIGLAVVVLTLGASAAALLPLVGIVLAVGDACGGLIITGGALRRISAG</sequence>
<reference evidence="2 3" key="1">
    <citation type="submission" date="2021-03" db="EMBL/GenBank/DDBJ databases">
        <title>Actinoplanes flavus sp. nov., a novel actinomycete isolated from Coconut Palm rhizosphere soil.</title>
        <authorList>
            <person name="Luo X."/>
        </authorList>
    </citation>
    <scope>NUCLEOTIDE SEQUENCE [LARGE SCALE GENOMIC DNA]</scope>
    <source>
        <strain evidence="2 3">NEAU-H7</strain>
    </source>
</reference>
<accession>A0ABS3UL45</accession>
<organism evidence="2 3">
    <name type="scientific">Actinoplanes flavus</name>
    <dbReference type="NCBI Taxonomy" id="2820290"/>
    <lineage>
        <taxon>Bacteria</taxon>
        <taxon>Bacillati</taxon>
        <taxon>Actinomycetota</taxon>
        <taxon>Actinomycetes</taxon>
        <taxon>Micromonosporales</taxon>
        <taxon>Micromonosporaceae</taxon>
        <taxon>Actinoplanes</taxon>
    </lineage>
</organism>
<name>A0ABS3UL45_9ACTN</name>
<evidence type="ECO:0000313" key="2">
    <source>
        <dbReference type="EMBL" id="MBO3739484.1"/>
    </source>
</evidence>
<evidence type="ECO:0000256" key="1">
    <source>
        <dbReference type="SAM" id="Phobius"/>
    </source>
</evidence>
<keyword evidence="1" id="KW-0472">Membrane</keyword>
<dbReference type="EMBL" id="JAGFNS010000011">
    <property type="protein sequence ID" value="MBO3739484.1"/>
    <property type="molecule type" value="Genomic_DNA"/>
</dbReference>
<feature type="transmembrane region" description="Helical" evidence="1">
    <location>
        <begin position="57"/>
        <end position="80"/>
    </location>
</feature>
<feature type="transmembrane region" description="Helical" evidence="1">
    <location>
        <begin position="86"/>
        <end position="111"/>
    </location>
</feature>
<keyword evidence="3" id="KW-1185">Reference proteome</keyword>
<comment type="caution">
    <text evidence="2">The sequence shown here is derived from an EMBL/GenBank/DDBJ whole genome shotgun (WGS) entry which is preliminary data.</text>
</comment>
<keyword evidence="1" id="KW-0812">Transmembrane</keyword>
<keyword evidence="1" id="KW-1133">Transmembrane helix</keyword>
<proteinExistence type="predicted"/>